<dbReference type="EMBL" id="SATR01000010">
    <property type="protein sequence ID" value="TFH92032.1"/>
    <property type="molecule type" value="Genomic_DNA"/>
</dbReference>
<dbReference type="GO" id="GO:0005886">
    <property type="term" value="C:plasma membrane"/>
    <property type="evidence" value="ECO:0007669"/>
    <property type="project" value="TreeGrafter"/>
</dbReference>
<comment type="caution">
    <text evidence="3">The sequence shown here is derived from an EMBL/GenBank/DDBJ whole genome shotgun (WGS) entry which is preliminary data.</text>
</comment>
<evidence type="ECO:0000256" key="1">
    <source>
        <dbReference type="ARBA" id="ARBA00022448"/>
    </source>
</evidence>
<feature type="transmembrane region" description="Helical" evidence="2">
    <location>
        <begin position="415"/>
        <end position="433"/>
    </location>
</feature>
<dbReference type="InterPro" id="IPR002528">
    <property type="entry name" value="MATE_fam"/>
</dbReference>
<dbReference type="OrthoDB" id="9780160at2"/>
<reference evidence="3 4" key="1">
    <citation type="submission" date="2019-01" db="EMBL/GenBank/DDBJ databases">
        <title>Vibrio BEI176 sp. nov, a marine bacterium isolated from China: eastern marignal seas.</title>
        <authorList>
            <person name="Li B."/>
        </authorList>
    </citation>
    <scope>NUCLEOTIDE SEQUENCE [LARGE SCALE GENOMIC DNA]</scope>
    <source>
        <strain evidence="3 4">BEI176</strain>
    </source>
</reference>
<feature type="transmembrane region" description="Helical" evidence="2">
    <location>
        <begin position="345"/>
        <end position="362"/>
    </location>
</feature>
<dbReference type="GO" id="GO:0042910">
    <property type="term" value="F:xenobiotic transmembrane transporter activity"/>
    <property type="evidence" value="ECO:0007669"/>
    <property type="project" value="InterPro"/>
</dbReference>
<proteinExistence type="predicted"/>
<accession>A0A4Y8WGJ4</accession>
<evidence type="ECO:0000256" key="2">
    <source>
        <dbReference type="SAM" id="Phobius"/>
    </source>
</evidence>
<dbReference type="Proteomes" id="UP000297753">
    <property type="component" value="Unassembled WGS sequence"/>
</dbReference>
<name>A0A4Y8WGJ4_9VIBR</name>
<dbReference type="PANTHER" id="PTHR43298">
    <property type="entry name" value="MULTIDRUG RESISTANCE PROTEIN NORM-RELATED"/>
    <property type="match status" value="1"/>
</dbReference>
<keyword evidence="2" id="KW-0812">Transmembrane</keyword>
<feature type="transmembrane region" description="Helical" evidence="2">
    <location>
        <begin position="50"/>
        <end position="69"/>
    </location>
</feature>
<sequence>MKKKPPIYMALIKLALPLMFIQICQASLGLVDTLLAGQYHYRDLAAVGLASNIWTPIAILITGIMYALVPKFSAANGQQDPAAGAKLLALGKRNAALLSLFGFCLVQAFAFSAPYLIAAQDVAKISQNYLHVVAFAVPGLTYMVLYRFFNEGRGNMRPIALTGALLLVVNSALNLVLVNGYLGFPQLGGLGCGIATAITTYCALAGLIFLSRRSLRALGQPAAQAAPGEAQRLLVEGLPIGIALVLEVLALTALAFFASALGTKVVAAHQVAINIAMVVFMIPVAISSAATIQVSHYRGQSLPSESKRAGLAALTMATLYGAIMTGVILAFGQHIAPWFSDDPEVVALISSLILFIAMFQLVDAIQMVAAGILRGLEEFVKPLVTVLFVYWIVIIPISYFIGVKGWLVEQPNIEQIWLLLTCGLTFAALLLGAQSYLQLNKNLLNPELKTA</sequence>
<feature type="transmembrane region" description="Helical" evidence="2">
    <location>
        <begin position="240"/>
        <end position="261"/>
    </location>
</feature>
<dbReference type="GO" id="GO:0015297">
    <property type="term" value="F:antiporter activity"/>
    <property type="evidence" value="ECO:0007669"/>
    <property type="project" value="InterPro"/>
</dbReference>
<keyword evidence="2" id="KW-0472">Membrane</keyword>
<dbReference type="NCBIfam" id="TIGR00797">
    <property type="entry name" value="matE"/>
    <property type="match status" value="1"/>
</dbReference>
<feature type="transmembrane region" description="Helical" evidence="2">
    <location>
        <begin position="95"/>
        <end position="117"/>
    </location>
</feature>
<evidence type="ECO:0000313" key="3">
    <source>
        <dbReference type="EMBL" id="TFH92032.1"/>
    </source>
</evidence>
<organism evidence="3 4">
    <name type="scientific">Vibrio ouci</name>
    <dbReference type="NCBI Taxonomy" id="2499078"/>
    <lineage>
        <taxon>Bacteria</taxon>
        <taxon>Pseudomonadati</taxon>
        <taxon>Pseudomonadota</taxon>
        <taxon>Gammaproteobacteria</taxon>
        <taxon>Vibrionales</taxon>
        <taxon>Vibrionaceae</taxon>
        <taxon>Vibrio</taxon>
    </lineage>
</organism>
<keyword evidence="4" id="KW-1185">Reference proteome</keyword>
<dbReference type="InterPro" id="IPR050222">
    <property type="entry name" value="MATE_MdtK"/>
</dbReference>
<feature type="transmembrane region" description="Helical" evidence="2">
    <location>
        <begin position="161"/>
        <end position="182"/>
    </location>
</feature>
<gene>
    <name evidence="3" type="ORF">ELS82_08760</name>
</gene>
<feature type="transmembrane region" description="Helical" evidence="2">
    <location>
        <begin position="311"/>
        <end position="333"/>
    </location>
</feature>
<keyword evidence="1" id="KW-0813">Transport</keyword>
<dbReference type="AlphaFoldDB" id="A0A4Y8WGJ4"/>
<dbReference type="PANTHER" id="PTHR43298:SF2">
    <property type="entry name" value="FMN_FAD EXPORTER YEEO-RELATED"/>
    <property type="match status" value="1"/>
</dbReference>
<evidence type="ECO:0000313" key="4">
    <source>
        <dbReference type="Proteomes" id="UP000297753"/>
    </source>
</evidence>
<feature type="transmembrane region" description="Helical" evidence="2">
    <location>
        <begin position="383"/>
        <end position="403"/>
    </location>
</feature>
<keyword evidence="2" id="KW-1133">Transmembrane helix</keyword>
<feature type="transmembrane region" description="Helical" evidence="2">
    <location>
        <begin position="129"/>
        <end position="149"/>
    </location>
</feature>
<feature type="transmembrane region" description="Helical" evidence="2">
    <location>
        <begin position="188"/>
        <end position="210"/>
    </location>
</feature>
<feature type="transmembrane region" description="Helical" evidence="2">
    <location>
        <begin position="267"/>
        <end position="290"/>
    </location>
</feature>
<dbReference type="Pfam" id="PF01554">
    <property type="entry name" value="MatE"/>
    <property type="match status" value="2"/>
</dbReference>
<dbReference type="RefSeq" id="WP_134835158.1">
    <property type="nucleotide sequence ID" value="NZ_SATR01000010.1"/>
</dbReference>
<protein>
    <submittedName>
        <fullName evidence="3">MATE family efflux transporter</fullName>
    </submittedName>
</protein>